<dbReference type="AlphaFoldDB" id="A0A494XDW6"/>
<dbReference type="OrthoDB" id="2675752at2"/>
<dbReference type="PANTHER" id="PTHR43649:SF12">
    <property type="entry name" value="DIACETYLCHITOBIOSE BINDING PROTEIN DASA"/>
    <property type="match status" value="1"/>
</dbReference>
<dbReference type="PANTHER" id="PTHR43649">
    <property type="entry name" value="ARABINOSE-BINDING PROTEIN-RELATED"/>
    <property type="match status" value="1"/>
</dbReference>
<feature type="chain" id="PRO_5019788986" evidence="1">
    <location>
        <begin position="24"/>
        <end position="437"/>
    </location>
</feature>
<proteinExistence type="predicted"/>
<sequence length="437" mass="49021">MRAAVLRARGRFLAMVLAVCMLAASSGCTGKSKPPAEPTELTIACVNQMTFDFFYRSALESVYPNTKFNIVSMEDPKYINPHLDIGVALKEMFETKKPDLVILYARQYRYVADAGLLRDLENMAALNKFDLGTLHEGMLDKVRNNEEGKLYGLAPLFHSSAVYYNKTLFQRYGVPLPDQNMTWDEILRLAGLFVDQREGDDGVRGFTMSWATNNPFDIMSYIAWTEGLAMYDKTANRLTFDSDKWHALISKVIAAYRNGTLIADKDATRKRDLFAEGKAALTFADEYYVTQLKRQKQTFEWGLLPGPVQSLDPSRGGYIATDSMFAIPAQSSHPKEAWKLIEGVMSDKMGDIYSGFEFGGLPVQANGRAAKDPLYEVFYRLRPVPQQSEFALGVNEKNELERIINDEIGAAIADRKSAEDAVAAIQEAGTRLLPDRR</sequence>
<keyword evidence="3" id="KW-1185">Reference proteome</keyword>
<protein>
    <submittedName>
        <fullName evidence="2">Extracellular solute-binding protein</fullName>
    </submittedName>
</protein>
<name>A0A494XDW6_9BACL</name>
<feature type="signal peptide" evidence="1">
    <location>
        <begin position="1"/>
        <end position="23"/>
    </location>
</feature>
<comment type="caution">
    <text evidence="2">The sequence shown here is derived from an EMBL/GenBank/DDBJ whole genome shotgun (WGS) entry which is preliminary data.</text>
</comment>
<evidence type="ECO:0000313" key="2">
    <source>
        <dbReference type="EMBL" id="RKP47861.1"/>
    </source>
</evidence>
<dbReference type="Proteomes" id="UP000282076">
    <property type="component" value="Unassembled WGS sequence"/>
</dbReference>
<dbReference type="InterPro" id="IPR050490">
    <property type="entry name" value="Bact_solute-bd_prot1"/>
</dbReference>
<dbReference type="InterPro" id="IPR006059">
    <property type="entry name" value="SBP"/>
</dbReference>
<organism evidence="2 3">
    <name type="scientific">Cohnella endophytica</name>
    <dbReference type="NCBI Taxonomy" id="2419778"/>
    <lineage>
        <taxon>Bacteria</taxon>
        <taxon>Bacillati</taxon>
        <taxon>Bacillota</taxon>
        <taxon>Bacilli</taxon>
        <taxon>Bacillales</taxon>
        <taxon>Paenibacillaceae</taxon>
        <taxon>Cohnella</taxon>
    </lineage>
</organism>
<dbReference type="SUPFAM" id="SSF53850">
    <property type="entry name" value="Periplasmic binding protein-like II"/>
    <property type="match status" value="1"/>
</dbReference>
<gene>
    <name evidence="2" type="ORF">D7Z26_21845</name>
</gene>
<dbReference type="RefSeq" id="WP_120979152.1">
    <property type="nucleotide sequence ID" value="NZ_RBZM01000010.1"/>
</dbReference>
<evidence type="ECO:0000313" key="3">
    <source>
        <dbReference type="Proteomes" id="UP000282076"/>
    </source>
</evidence>
<reference evidence="2 3" key="1">
    <citation type="submission" date="2018-10" db="EMBL/GenBank/DDBJ databases">
        <title>Cohnella sp. M2MS4P-1, whole genome shotgun sequence.</title>
        <authorList>
            <person name="Tuo L."/>
        </authorList>
    </citation>
    <scope>NUCLEOTIDE SEQUENCE [LARGE SCALE GENOMIC DNA]</scope>
    <source>
        <strain evidence="2 3">M2MS4P-1</strain>
    </source>
</reference>
<accession>A0A494XDW6</accession>
<dbReference type="Gene3D" id="3.40.190.10">
    <property type="entry name" value="Periplasmic binding protein-like II"/>
    <property type="match status" value="1"/>
</dbReference>
<keyword evidence="1" id="KW-0732">Signal</keyword>
<dbReference type="PROSITE" id="PS51257">
    <property type="entry name" value="PROKAR_LIPOPROTEIN"/>
    <property type="match status" value="1"/>
</dbReference>
<dbReference type="EMBL" id="RBZM01000010">
    <property type="protein sequence ID" value="RKP47861.1"/>
    <property type="molecule type" value="Genomic_DNA"/>
</dbReference>
<evidence type="ECO:0000256" key="1">
    <source>
        <dbReference type="SAM" id="SignalP"/>
    </source>
</evidence>
<dbReference type="Pfam" id="PF01547">
    <property type="entry name" value="SBP_bac_1"/>
    <property type="match status" value="1"/>
</dbReference>